<sequence>MEQPRTFKEALPMGFALLMSARLSEMGIKNSEIKDVKLGVNNFFVELEGTKGKFFWKKDYFVRFIFNSYRNPKDYDIVTRRIYK</sequence>
<reference evidence="1 2" key="1">
    <citation type="submission" date="2019-07" db="EMBL/GenBank/DDBJ databases">
        <authorList>
            <person name="Loney R.E."/>
            <person name="Krukonis G.P."/>
            <person name="Delesalle V.A."/>
        </authorList>
    </citation>
    <scope>NUCLEOTIDE SEQUENCE [LARGE SCALE GENOMIC DNA]</scope>
</reference>
<organism evidence="1 2">
    <name type="scientific">Bacillus phage 019DV002</name>
    <dbReference type="NCBI Taxonomy" id="2601653"/>
    <lineage>
        <taxon>Viruses</taxon>
        <taxon>Duplodnaviria</taxon>
        <taxon>Heunggongvirae</taxon>
        <taxon>Uroviricota</taxon>
        <taxon>Caudoviricetes</taxon>
        <taxon>Ehrlichviridae</taxon>
        <taxon>Gettysburgvirus</taxon>
        <taxon>Gettysburgvirus gv019DV002</taxon>
    </lineage>
</organism>
<protein>
    <submittedName>
        <fullName evidence="1">Uncharacterized protein</fullName>
    </submittedName>
</protein>
<evidence type="ECO:0000313" key="2">
    <source>
        <dbReference type="Proteomes" id="UP000325508"/>
    </source>
</evidence>
<keyword evidence="2" id="KW-1185">Reference proteome</keyword>
<name>A0A5J6T705_9CAUD</name>
<dbReference type="Proteomes" id="UP000325508">
    <property type="component" value="Segment"/>
</dbReference>
<evidence type="ECO:0000313" key="1">
    <source>
        <dbReference type="EMBL" id="QFG05150.1"/>
    </source>
</evidence>
<accession>A0A5J6T705</accession>
<dbReference type="EMBL" id="MN176220">
    <property type="protein sequence ID" value="QFG05150.1"/>
    <property type="molecule type" value="Genomic_DNA"/>
</dbReference>
<gene>
    <name evidence="1" type="primary">5</name>
    <name evidence="1" type="ORF">019DV002_5</name>
</gene>
<proteinExistence type="predicted"/>